<dbReference type="AlphaFoldDB" id="A0A1R4HAR6"/>
<dbReference type="InterPro" id="IPR019734">
    <property type="entry name" value="TPR_rpt"/>
</dbReference>
<protein>
    <submittedName>
        <fullName evidence="2">Tetratricopeptide repeat protein</fullName>
    </submittedName>
</protein>
<dbReference type="InterPro" id="IPR012668">
    <property type="entry name" value="CHP02466"/>
</dbReference>
<dbReference type="Pfam" id="PF13424">
    <property type="entry name" value="TPR_12"/>
    <property type="match status" value="1"/>
</dbReference>
<dbReference type="Gene3D" id="2.60.120.620">
    <property type="entry name" value="q2cbj1_9rhob like domain"/>
    <property type="match status" value="1"/>
</dbReference>
<keyword evidence="1" id="KW-0802">TPR repeat</keyword>
<organism evidence="2 3">
    <name type="scientific">Crenothrix polyspora</name>
    <dbReference type="NCBI Taxonomy" id="360316"/>
    <lineage>
        <taxon>Bacteria</taxon>
        <taxon>Pseudomonadati</taxon>
        <taxon>Pseudomonadota</taxon>
        <taxon>Gammaproteobacteria</taxon>
        <taxon>Methylococcales</taxon>
        <taxon>Crenotrichaceae</taxon>
        <taxon>Crenothrix</taxon>
    </lineage>
</organism>
<dbReference type="EMBL" id="FUKI01000119">
    <property type="protein sequence ID" value="SJM93313.1"/>
    <property type="molecule type" value="Genomic_DNA"/>
</dbReference>
<dbReference type="Pfam" id="PF13432">
    <property type="entry name" value="TPR_16"/>
    <property type="match status" value="1"/>
</dbReference>
<evidence type="ECO:0000313" key="3">
    <source>
        <dbReference type="Proteomes" id="UP000195667"/>
    </source>
</evidence>
<dbReference type="Gene3D" id="1.25.40.10">
    <property type="entry name" value="Tetratricopeptide repeat domain"/>
    <property type="match status" value="3"/>
</dbReference>
<dbReference type="PANTHER" id="PTHR44809:SF1">
    <property type="entry name" value="PROTEIN O-MANNOSYL-TRANSFERASE TMTC1"/>
    <property type="match status" value="1"/>
</dbReference>
<feature type="repeat" description="TPR" evidence="1">
    <location>
        <begin position="215"/>
        <end position="248"/>
    </location>
</feature>
<proteinExistence type="predicted"/>
<feature type="repeat" description="TPR" evidence="1">
    <location>
        <begin position="181"/>
        <end position="214"/>
    </location>
</feature>
<evidence type="ECO:0000313" key="2">
    <source>
        <dbReference type="EMBL" id="SJM93313.1"/>
    </source>
</evidence>
<dbReference type="PROSITE" id="PS50293">
    <property type="entry name" value="TPR_REGION"/>
    <property type="match status" value="3"/>
</dbReference>
<dbReference type="SUPFAM" id="SSF81901">
    <property type="entry name" value="HCP-like"/>
    <property type="match status" value="1"/>
</dbReference>
<dbReference type="InterPro" id="IPR011990">
    <property type="entry name" value="TPR-like_helical_dom_sf"/>
</dbReference>
<dbReference type="RefSeq" id="WP_087143777.1">
    <property type="nucleotide sequence ID" value="NZ_FUKI01000119.1"/>
</dbReference>
<dbReference type="SUPFAM" id="SSF51197">
    <property type="entry name" value="Clavaminate synthase-like"/>
    <property type="match status" value="1"/>
</dbReference>
<dbReference type="InterPro" id="IPR052943">
    <property type="entry name" value="TMTC_O-mannosyl-trnsfr"/>
</dbReference>
<evidence type="ECO:0000256" key="1">
    <source>
        <dbReference type="PROSITE-ProRule" id="PRU00339"/>
    </source>
</evidence>
<name>A0A1R4HAR6_9GAMM</name>
<reference evidence="3" key="1">
    <citation type="submission" date="2017-02" db="EMBL/GenBank/DDBJ databases">
        <authorList>
            <person name="Daims H."/>
        </authorList>
    </citation>
    <scope>NUCLEOTIDE SEQUENCE [LARGE SCALE GENOMIC DNA]</scope>
</reference>
<feature type="repeat" description="TPR" evidence="1">
    <location>
        <begin position="80"/>
        <end position="113"/>
    </location>
</feature>
<accession>A0A1R4HAR6</accession>
<keyword evidence="3" id="KW-1185">Reference proteome</keyword>
<dbReference type="PANTHER" id="PTHR44809">
    <property type="match status" value="1"/>
</dbReference>
<sequence>MKIRAQQAKQPQAADVHALQQLIQRGQLLLAETKTQALLVQYPHALILYNLLGVCQQGQGKNREAVYNFRKMLTIEPRIAEIHFNLGIILTQLGDTDDAIASYRHCLQLKPDFTTAHFNLGIVLQAQNMLHDAAIHYRKAIALEAGFFEALANLGTVLQHLGQLSEAEQCYRQALALHVDACGYFNLGTVLYDQGRQTEAIPLFREAIKLNPQFADAWNSLGETLRDQGDMPAALTCYQQALAVQPQHNRAKYNLGEYFCLAGRMLEAMPYFASADFADAKARVLLCLYKTQQFELFKQKLEQIVADKPHTSVLLASLSTHYALNFGVQNSYGFCKNPMNYVWQSQIAELTAPNNGFLTALLHDIEHLAIAERKQGRLYYGMQSAGNLLKRSEPSFQKLARLIRTKIVDYQKHYAESSDTLIINFPSAIEFASSWYLRMRQGGFLTAHIHEEGWISGCVYLKLPAKNNDHEGSFAYGTDGDDYPRLHDDFQSQIIDLQVGDVVLFPSSLFHRTVPFHTDQERVCVAFDVKPALVLSSR</sequence>
<dbReference type="PROSITE" id="PS50005">
    <property type="entry name" value="TPR"/>
    <property type="match status" value="3"/>
</dbReference>
<dbReference type="Pfam" id="PF13414">
    <property type="entry name" value="TPR_11"/>
    <property type="match status" value="1"/>
</dbReference>
<dbReference type="Proteomes" id="UP000195667">
    <property type="component" value="Unassembled WGS sequence"/>
</dbReference>
<gene>
    <name evidence="2" type="ORF">CRENPOLYSF1_430027</name>
</gene>
<dbReference type="Pfam" id="PF13759">
    <property type="entry name" value="2OG-FeII_Oxy_5"/>
    <property type="match status" value="1"/>
</dbReference>
<dbReference type="SMART" id="SM00028">
    <property type="entry name" value="TPR"/>
    <property type="match status" value="6"/>
</dbReference>
<dbReference type="OrthoDB" id="549777at2"/>